<evidence type="ECO:0000313" key="2">
    <source>
        <dbReference type="Proteomes" id="UP000828048"/>
    </source>
</evidence>
<organism evidence="1 2">
    <name type="scientific">Vaccinium darrowii</name>
    <dbReference type="NCBI Taxonomy" id="229202"/>
    <lineage>
        <taxon>Eukaryota</taxon>
        <taxon>Viridiplantae</taxon>
        <taxon>Streptophyta</taxon>
        <taxon>Embryophyta</taxon>
        <taxon>Tracheophyta</taxon>
        <taxon>Spermatophyta</taxon>
        <taxon>Magnoliopsida</taxon>
        <taxon>eudicotyledons</taxon>
        <taxon>Gunneridae</taxon>
        <taxon>Pentapetalae</taxon>
        <taxon>asterids</taxon>
        <taxon>Ericales</taxon>
        <taxon>Ericaceae</taxon>
        <taxon>Vaccinioideae</taxon>
        <taxon>Vaccinieae</taxon>
        <taxon>Vaccinium</taxon>
    </lineage>
</organism>
<keyword evidence="2" id="KW-1185">Reference proteome</keyword>
<comment type="caution">
    <text evidence="1">The sequence shown here is derived from an EMBL/GenBank/DDBJ whole genome shotgun (WGS) entry which is preliminary data.</text>
</comment>
<name>A0ACB7Z5E1_9ERIC</name>
<dbReference type="Proteomes" id="UP000828048">
    <property type="component" value="Chromosome 4"/>
</dbReference>
<evidence type="ECO:0000313" key="1">
    <source>
        <dbReference type="EMBL" id="KAH7860537.1"/>
    </source>
</evidence>
<reference evidence="1 2" key="1">
    <citation type="journal article" date="2021" name="Hortic Res">
        <title>High-quality reference genome and annotation aids understanding of berry development for evergreen blueberry (Vaccinium darrowii).</title>
        <authorList>
            <person name="Yu J."/>
            <person name="Hulse-Kemp A.M."/>
            <person name="Babiker E."/>
            <person name="Staton M."/>
        </authorList>
    </citation>
    <scope>NUCLEOTIDE SEQUENCE [LARGE SCALE GENOMIC DNA]</scope>
    <source>
        <strain evidence="2">cv. NJ 8807/NJ 8810</strain>
        <tissue evidence="1">Young leaf</tissue>
    </source>
</reference>
<protein>
    <submittedName>
        <fullName evidence="1">Uncharacterized protein</fullName>
    </submittedName>
</protein>
<proteinExistence type="predicted"/>
<dbReference type="EMBL" id="CM037154">
    <property type="protein sequence ID" value="KAH7860537.1"/>
    <property type="molecule type" value="Genomic_DNA"/>
</dbReference>
<gene>
    <name evidence="1" type="ORF">Vadar_014666</name>
</gene>
<accession>A0ACB7Z5E1</accession>
<sequence length="115" mass="12973">MLSLRQALNRRCEGEAIKDISSPPLFLRHRNRVFFSHGGERIGRRDGGREDEGEGCEDEWGGSGAREVLGATIQQNAEEREEEGRGYGGDLRFQELEAAETWVVSTIKYYLQITA</sequence>